<reference evidence="2" key="2">
    <citation type="submission" date="2020-02" db="EMBL/GenBank/DDBJ databases">
        <authorList>
            <person name="Littmann E."/>
            <person name="Sorbara M."/>
        </authorList>
    </citation>
    <scope>NUCLEOTIDE SEQUENCE</scope>
    <source>
        <strain evidence="2">MSK.17.11</strain>
        <strain evidence="1">MSK.17.38</strain>
    </source>
</reference>
<dbReference type="Proteomes" id="UP000528555">
    <property type="component" value="Unassembled WGS sequence"/>
</dbReference>
<dbReference type="EMBL" id="JAAIUO010000004">
    <property type="protein sequence ID" value="NSK14772.1"/>
    <property type="molecule type" value="Genomic_DNA"/>
</dbReference>
<evidence type="ECO:0000313" key="4">
    <source>
        <dbReference type="Proteomes" id="UP000701680"/>
    </source>
</evidence>
<comment type="caution">
    <text evidence="2">The sequence shown here is derived from an EMBL/GenBank/DDBJ whole genome shotgun (WGS) entry which is preliminary data.</text>
</comment>
<dbReference type="Proteomes" id="UP000701680">
    <property type="component" value="Unassembled WGS sequence"/>
</dbReference>
<sequence>MSELHILDVLAARRGCYISDLNLAPFLRRMALSDLRRMEENAYPFSQWQEAVRYLTGDERDFASVKEIKAFILSETEAKR</sequence>
<dbReference type="RefSeq" id="WP_008817050.1">
    <property type="nucleotide sequence ID" value="NZ_JAAITX010000004.1"/>
</dbReference>
<dbReference type="AlphaFoldDB" id="A0A850HJW4"/>
<accession>A0A850HJW4</accession>
<proteinExistence type="predicted"/>
<dbReference type="GeneID" id="90531468"/>
<evidence type="ECO:0000313" key="2">
    <source>
        <dbReference type="EMBL" id="NVH58546.1"/>
    </source>
</evidence>
<reference evidence="3 4" key="1">
    <citation type="journal article" date="2020" name="Cell Host Microbe">
        <title>Functional and Genomic Variation between Human-Derived Isolates of Lachnospiraceae Reveals Inter- and Intra-Species Diversity.</title>
        <authorList>
            <person name="Sorbara M.T."/>
            <person name="Littmann E.R."/>
            <person name="Fontana E."/>
            <person name="Moody T.U."/>
            <person name="Kohout C.E."/>
            <person name="Gjonbalaj M."/>
            <person name="Eaton V."/>
            <person name="Seok R."/>
            <person name="Leiner I.M."/>
            <person name="Pamer E.G."/>
        </authorList>
    </citation>
    <scope>NUCLEOTIDE SEQUENCE [LARGE SCALE GENOMIC DNA]</scope>
    <source>
        <strain evidence="2 3">MSK.17.11</strain>
        <strain evidence="1 4">MSK.17.38</strain>
    </source>
</reference>
<evidence type="ECO:0000313" key="1">
    <source>
        <dbReference type="EMBL" id="NSK14772.1"/>
    </source>
</evidence>
<gene>
    <name evidence="2" type="ORF">G5A66_07775</name>
    <name evidence="1" type="ORF">G5A75_07795</name>
</gene>
<dbReference type="EMBL" id="JAAITX010000004">
    <property type="protein sequence ID" value="NVH58546.1"/>
    <property type="molecule type" value="Genomic_DNA"/>
</dbReference>
<evidence type="ECO:0000313" key="3">
    <source>
        <dbReference type="Proteomes" id="UP000528555"/>
    </source>
</evidence>
<name>A0A850HJW4_9FIRM</name>
<keyword evidence="3" id="KW-1185">Reference proteome</keyword>
<protein>
    <submittedName>
        <fullName evidence="2">Uncharacterized protein</fullName>
    </submittedName>
</protein>
<organism evidence="2 3">
    <name type="scientific">Dorea phocaeensis</name>
    <dbReference type="NCBI Taxonomy" id="2040291"/>
    <lineage>
        <taxon>Bacteria</taxon>
        <taxon>Bacillati</taxon>
        <taxon>Bacillota</taxon>
        <taxon>Clostridia</taxon>
        <taxon>Lachnospirales</taxon>
        <taxon>Lachnospiraceae</taxon>
        <taxon>Dorea</taxon>
    </lineage>
</organism>